<organism evidence="3 4">
    <name type="scientific">Aphanomyces astaci</name>
    <name type="common">Crayfish plague agent</name>
    <dbReference type="NCBI Taxonomy" id="112090"/>
    <lineage>
        <taxon>Eukaryota</taxon>
        <taxon>Sar</taxon>
        <taxon>Stramenopiles</taxon>
        <taxon>Oomycota</taxon>
        <taxon>Saprolegniomycetes</taxon>
        <taxon>Saprolegniales</taxon>
        <taxon>Verrucalvaceae</taxon>
        <taxon>Aphanomyces</taxon>
    </lineage>
</organism>
<accession>A0A425D7U3</accession>
<dbReference type="InterPro" id="IPR002885">
    <property type="entry name" value="PPR_rpt"/>
</dbReference>
<proteinExistence type="predicted"/>
<dbReference type="SUPFAM" id="SSF47473">
    <property type="entry name" value="EF-hand"/>
    <property type="match status" value="1"/>
</dbReference>
<feature type="compositionally biased region" description="Basic and acidic residues" evidence="2">
    <location>
        <begin position="1695"/>
        <end position="1708"/>
    </location>
</feature>
<dbReference type="VEuPathDB" id="FungiDB:H257_03701"/>
<comment type="caution">
    <text evidence="3">The sequence shown here is derived from an EMBL/GenBank/DDBJ whole genome shotgun (WGS) entry which is preliminary data.</text>
</comment>
<evidence type="ECO:0008006" key="5">
    <source>
        <dbReference type="Google" id="ProtNLM"/>
    </source>
</evidence>
<dbReference type="PANTHER" id="PTHR47936">
    <property type="entry name" value="PPR_LONG DOMAIN-CONTAINING PROTEIN"/>
    <property type="match status" value="1"/>
</dbReference>
<protein>
    <recommendedName>
        <fullName evidence="5">EF-hand domain-containing protein</fullName>
    </recommendedName>
</protein>
<dbReference type="InterPro" id="IPR011992">
    <property type="entry name" value="EF-hand-dom_pair"/>
</dbReference>
<dbReference type="Pfam" id="PF01535">
    <property type="entry name" value="PPR"/>
    <property type="match status" value="1"/>
</dbReference>
<dbReference type="GO" id="GO:0031930">
    <property type="term" value="P:mitochondria-nucleus signaling pathway"/>
    <property type="evidence" value="ECO:0007669"/>
    <property type="project" value="TreeGrafter"/>
</dbReference>
<dbReference type="Pfam" id="PF13812">
    <property type="entry name" value="PPR_3"/>
    <property type="match status" value="1"/>
</dbReference>
<evidence type="ECO:0000256" key="1">
    <source>
        <dbReference type="ARBA" id="ARBA00022737"/>
    </source>
</evidence>
<gene>
    <name evidence="3" type="ORF">B5M09_000955</name>
</gene>
<dbReference type="Proteomes" id="UP000284702">
    <property type="component" value="Unassembled WGS sequence"/>
</dbReference>
<dbReference type="VEuPathDB" id="FungiDB:H257_03703"/>
<evidence type="ECO:0000313" key="3">
    <source>
        <dbReference type="EMBL" id="RQM25353.1"/>
    </source>
</evidence>
<dbReference type="PANTHER" id="PTHR47936:SF1">
    <property type="entry name" value="PENTATRICOPEPTIDE REPEAT-CONTAINING PROTEIN GUN1, CHLOROPLASTIC"/>
    <property type="match status" value="1"/>
</dbReference>
<evidence type="ECO:0000313" key="4">
    <source>
        <dbReference type="Proteomes" id="UP000284702"/>
    </source>
</evidence>
<evidence type="ECO:0000256" key="2">
    <source>
        <dbReference type="SAM" id="MobiDB-lite"/>
    </source>
</evidence>
<dbReference type="InterPro" id="IPR011990">
    <property type="entry name" value="TPR-like_helical_dom_sf"/>
</dbReference>
<feature type="region of interest" description="Disordered" evidence="2">
    <location>
        <begin position="1747"/>
        <end position="1782"/>
    </location>
</feature>
<sequence>MESLLAVVEELYLLNKRFTLERIQRVWETYRRWLNPHMMDGGYSLTLDEFLYIVEGTSADEDVEARQLFDRMKVHTSTNQRDQMDLLEFLLTFTVLSRGSWEKKCQFMFQLLDFDIEDEIAEDELAMMITIVCDGLRKFRVLDCIPSFHEIGAMAARGFLQNDIAYGSKMNFTQFLTWCIFHADPQSLMDFITCGYRARALIHNMSAVVHAKQVYLTSDPYYLLQLALHPAPDRPVLHPATHMSSDVGSSHFILDERVELALRPYEPLVAHFKALTPATTYILCLMGNDMAPSDANAAVAQAQPTRRLDEDIACSRVASHFRASLAAYHYVYRVSSNLFVTSWSHVMYGHFTPEDKTALSQIPRHQVEWLEAKVQHMCISYLHSLWPADTDSISFGGDVRLLLQRSPHDDIARRLLAGPTTGTVVVVTSIPLLPLAPSNSSVDLVDSFMTWKLRANTSRLVVVACAPPFSPGYMAKVSLQNTSSSFVHLVCGSLRPTLPFASDSTASLASYVLDKFVVETTSVRVDTHIATVVGPVVGLVTSLEASILLEVNREVVLVCHVIDRLTQATITCHQRTVAYRPVVVQLTNLLPQRCYDFKIQGLPPSLQSTATFHTRQVNAPALHVTCVSHDQLFPRQDQAVPFSMPVSAWQDLATNELTFPSSDATLYVGQHLSTMDAAHEAMRVWEADPSNTDGISTCFRHAIRRHWQENQLILRRGSHWFVGSGWDWSQYTVLHLSQRVVECAERVAWEYQQHAQTSAQALHRYSYHTLTGHAAIGVLHLDVLEHRLATTHTYLQHTPELLSPEQWALVDQVLAPTSSTAHCLAITCDVPIVWHVARSNVEPTLLWRDWIMYPTELRKLLELVAAWKAHDEARNVLFVCGGPLGVKSTIQINETGVTVQQLVVGPVANPVESTIIPKSGDFLDRFTVDHSCSSRTSDTQYATVTAVPHPSLAQFCVHQVVTHQPSAKGIAWTVDTHVTTFQTPHNHPFAFDCVLVHDSDWRNLTDNDGSLWRGILTSAPYHATDAAATATNNGDGLNRRDNLWQTIHDTTTALPLRRPLLLVHIGGQVHMKHAFTDKEIQHRMQQVYRVQWNIPPFRDALRVCGNVMLVDEPDLYFSASLVESTFDDRLADVAERLNDRNVAILMQSTTTTDTYIVTDQRSHATLRLIPVGSITSSRRLNAPSYPIDGGHFSKRFTFARDVMAVVEPDNDQTFDATVHVCIVLEVNAAATITCVVVDVLANIEYDDDDNLDHVMTHNGLANRDDRQGVFHTPDAQLNAINIVAVSTNFPQDLDDVTMWKERVRTRFQQEYRVVWNTPFLRTVLSHTSQLMVLTAADVASFFGRSKASLVKEGRSEEDVALMQLVVACAKDVAALYYGALGWRNDGDAPLDGERAKNGGKYSVCRKKSVRVLVLLMEFPLLLSGNVSAFAAAFNGGGTPNQENDDLYNTTHLAAHWLACPAQLHALISLLFRWKQKIDGRDVVVVSGNLRFGLDTFIQDTSTSFGFHNYVTGPIAAAGRPFGYEDAGTTMDKRIAFTHRFAPAVANYVLVEISILEETLPDHTTAHSALVNGDVVHADNVRVLHDLKRLNRWPQWWRRYCPMAATAFWTDLVVKSEPPHVQQYIRADTALTNLLKPLYAKYNFIDSTRMDALQSTPGPIDMTAFQSICKDILTCAARTHVAMTLHKDDDDQATASKREETARAKELERRANVGAELRRKQEEAHLAELQQRSILEYAQEKNRLEKARQDAAVAEREAAKAAKKAARDAEKERQRDEDVSIRKEKSALKQMKLTLDEQTAAGGPSDESLDKEMEWTRRSRILQARIQRREEQRYREGVRRESKQAKKNSVTYPFATRWLSSSPVASLQKCASTGNWKSALNILAELDQRGETDAEAYELAIEALGRDHKFEAMEMLMNTMKNDGVVATSTTVDMLVQAHMAHTNGLKIIQVVTDRLRENNPVSLPAFQAAMGECSTLGKVEYPETMLQLLRDTPNCATPLSADEYAALIRCFGVCKRSDLSMHALHLMEEKGIEGTVDVYTQLIRAHISVGACVGRSCAVNQALHVFSLCDRRGVVLGENIYAATIGKLCDKKGFWLATELFATMDAKGVHASHYCMAKMILAYIRTNNPEAAHAMWARIRDHDRPATIATYMGGYLFYFVLLDSFIMATCVGIMHDCVVTGEMDILLDVFSQMQLRHEKLPNVAYSFAIRGMGRQGDTRGALELMETFVDTFGPPIDATTYIAVFNALARSPADMPVETTRAAIMHYWDMMVRHVPELHAPAYASAAGAFASIGALDSLERLLEHTRENLPADSNVLMYSGIVSGFAKASVDYSEHIRTFIQRMIEAGAPVNDASVRAASDAFVKYEHWNYMEELLAIMEPSAFNRPQGVVGDFLSKLLEVNHWPLARKTINAALAWDIQPHIRGKPQVLQTLADSTHESPEWKIAYSLALETVSFTTINDEHVFAVCNAMKVLYRAERHALVARLWYALKSKTHGPFPIDAYKCIVLTSLTSGFPKAATAAATEMISMLHRYHQDIVDTSDVADVVSVILSAFAQHNDWDMVTTLFELMEMHNFLPNGFAYLGALRAYAQLDQTDNVHRLLTAFEDYMSTTHMDPSEMSNTLSSLTSMYATKRNDDMVLTVFELMNKFQLTPNSYAYNAAIRAYSRRQQLDKVEKIATFLAKSDEPVHERVLTSILNSYLLVQDIPAIERVMKQFKCDPNAVLQSYFAFNKFGPVVTLLKSQGNYLERRACQLTPAMQTNGLKWLLARGATTQAADVALFMLQNDYHILPHMFEHILDSLSLECEFEVGSTLLEAYNSKRTFLNKSSGVVDSIITMMGNTKQYDGILDMLTESTQLFDVQQYGLGMFLCMDGRAHVHVLKIFEKMRQRFIEPNGQVFCLALDACQALKDTRVGKLIIQDIVRHKFEKKIAKELHARLEFALRPEALALDPTLVERVATLTLFLESCGLPIPHTFGGKLLLKSTSDRLTLPTRTRIYASLKASARLHQSAPTRPWWKADSNGARNNGKF</sequence>
<dbReference type="EMBL" id="MZMZ02002543">
    <property type="protein sequence ID" value="RQM25353.1"/>
    <property type="molecule type" value="Genomic_DNA"/>
</dbReference>
<feature type="region of interest" description="Disordered" evidence="2">
    <location>
        <begin position="1687"/>
        <end position="1708"/>
    </location>
</feature>
<name>A0A425D7U3_APHAT</name>
<keyword evidence="4" id="KW-1185">Reference proteome</keyword>
<dbReference type="Gene3D" id="1.25.40.10">
    <property type="entry name" value="Tetratricopeptide repeat domain"/>
    <property type="match status" value="4"/>
</dbReference>
<keyword evidence="1" id="KW-0677">Repeat</keyword>
<reference evidence="3" key="1">
    <citation type="submission" date="2018-07" db="EMBL/GenBank/DDBJ databases">
        <title>Annotation of Aphanomyces astaci genome assembly.</title>
        <authorList>
            <person name="Studholme D.J."/>
        </authorList>
    </citation>
    <scope>NUCLEOTIDE SEQUENCE [LARGE SCALE GENOMIC DNA]</scope>
    <source>
        <strain evidence="3">Pc</strain>
    </source>
</reference>
<dbReference type="GO" id="GO:0009507">
    <property type="term" value="C:chloroplast"/>
    <property type="evidence" value="ECO:0007669"/>
    <property type="project" value="TreeGrafter"/>
</dbReference>
<dbReference type="Gene3D" id="1.10.238.10">
    <property type="entry name" value="EF-hand"/>
    <property type="match status" value="1"/>
</dbReference>